<evidence type="ECO:0000313" key="2">
    <source>
        <dbReference type="Proteomes" id="UP000005239"/>
    </source>
</evidence>
<accession>A0A2A6CNG4</accession>
<reference evidence="1" key="2">
    <citation type="submission" date="2022-06" db="UniProtKB">
        <authorList>
            <consortium name="EnsemblMetazoa"/>
        </authorList>
    </citation>
    <scope>IDENTIFICATION</scope>
    <source>
        <strain evidence="1">PS312</strain>
    </source>
</reference>
<dbReference type="Proteomes" id="UP000005239">
    <property type="component" value="Unassembled WGS sequence"/>
</dbReference>
<dbReference type="AlphaFoldDB" id="A0A2A6CNG4"/>
<dbReference type="EnsemblMetazoa" id="PPA31775.1">
    <property type="protein sequence ID" value="PPA31775.1"/>
    <property type="gene ID" value="WBGene00204639"/>
</dbReference>
<accession>A0A8R1YP90</accession>
<name>A0A2A6CNG4_PRIPA</name>
<reference evidence="2" key="1">
    <citation type="journal article" date="2008" name="Nat. Genet.">
        <title>The Pristionchus pacificus genome provides a unique perspective on nematode lifestyle and parasitism.</title>
        <authorList>
            <person name="Dieterich C."/>
            <person name="Clifton S.W."/>
            <person name="Schuster L.N."/>
            <person name="Chinwalla A."/>
            <person name="Delehaunty K."/>
            <person name="Dinkelacker I."/>
            <person name="Fulton L."/>
            <person name="Fulton R."/>
            <person name="Godfrey J."/>
            <person name="Minx P."/>
            <person name="Mitreva M."/>
            <person name="Roeseler W."/>
            <person name="Tian H."/>
            <person name="Witte H."/>
            <person name="Yang S.P."/>
            <person name="Wilson R.K."/>
            <person name="Sommer R.J."/>
        </authorList>
    </citation>
    <scope>NUCLEOTIDE SEQUENCE [LARGE SCALE GENOMIC DNA]</scope>
    <source>
        <strain evidence="2">PS312</strain>
    </source>
</reference>
<protein>
    <submittedName>
        <fullName evidence="1">Uncharacterized protein</fullName>
    </submittedName>
</protein>
<keyword evidence="2" id="KW-1185">Reference proteome</keyword>
<organism evidence="1 2">
    <name type="scientific">Pristionchus pacificus</name>
    <name type="common">Parasitic nematode worm</name>
    <dbReference type="NCBI Taxonomy" id="54126"/>
    <lineage>
        <taxon>Eukaryota</taxon>
        <taxon>Metazoa</taxon>
        <taxon>Ecdysozoa</taxon>
        <taxon>Nematoda</taxon>
        <taxon>Chromadorea</taxon>
        <taxon>Rhabditida</taxon>
        <taxon>Rhabditina</taxon>
        <taxon>Diplogasteromorpha</taxon>
        <taxon>Diplogasteroidea</taxon>
        <taxon>Neodiplogasteridae</taxon>
        <taxon>Pristionchus</taxon>
    </lineage>
</organism>
<proteinExistence type="predicted"/>
<sequence length="84" mass="8476">MELLEVYLLMAVLATSHACIPTKTPEPGIPATPGGPSTQTCPPLTKWTPCAATGFTCSEATITATSATCANGATLVLKGVCHAS</sequence>
<gene>
    <name evidence="1" type="primary">WBGene00204639</name>
</gene>
<evidence type="ECO:0000313" key="1">
    <source>
        <dbReference type="EnsemblMetazoa" id="PPA31775.1"/>
    </source>
</evidence>